<organism evidence="8 9">
    <name type="scientific">Paraphaeosphaeria minitans</name>
    <dbReference type="NCBI Taxonomy" id="565426"/>
    <lineage>
        <taxon>Eukaryota</taxon>
        <taxon>Fungi</taxon>
        <taxon>Dikarya</taxon>
        <taxon>Ascomycota</taxon>
        <taxon>Pezizomycotina</taxon>
        <taxon>Dothideomycetes</taxon>
        <taxon>Pleosporomycetidae</taxon>
        <taxon>Pleosporales</taxon>
        <taxon>Massarineae</taxon>
        <taxon>Didymosphaeriaceae</taxon>
        <taxon>Paraphaeosphaeria</taxon>
    </lineage>
</organism>
<dbReference type="PANTHER" id="PTHR31668:SF26">
    <property type="entry name" value="GLUCOSE TRANSPORT TRANSCRIPTION REGULATOR RGT1-RELATED"/>
    <property type="match status" value="1"/>
</dbReference>
<dbReference type="SUPFAM" id="SSF57701">
    <property type="entry name" value="Zn2/Cys6 DNA-binding domain"/>
    <property type="match status" value="1"/>
</dbReference>
<comment type="caution">
    <text evidence="8">The sequence shown here is derived from an EMBL/GenBank/DDBJ whole genome shotgun (WGS) entry which is preliminary data.</text>
</comment>
<dbReference type="PROSITE" id="PS00463">
    <property type="entry name" value="ZN2_CY6_FUNGAL_1"/>
    <property type="match status" value="1"/>
</dbReference>
<dbReference type="Proteomes" id="UP000756921">
    <property type="component" value="Unassembled WGS sequence"/>
</dbReference>
<evidence type="ECO:0000256" key="5">
    <source>
        <dbReference type="ARBA" id="ARBA00023242"/>
    </source>
</evidence>
<dbReference type="Gene3D" id="4.10.240.10">
    <property type="entry name" value="Zn(2)-C6 fungal-type DNA-binding domain"/>
    <property type="match status" value="1"/>
</dbReference>
<evidence type="ECO:0000313" key="9">
    <source>
        <dbReference type="Proteomes" id="UP000756921"/>
    </source>
</evidence>
<feature type="region of interest" description="Disordered" evidence="6">
    <location>
        <begin position="723"/>
        <end position="764"/>
    </location>
</feature>
<accession>A0A9P6GV17</accession>
<evidence type="ECO:0000256" key="3">
    <source>
        <dbReference type="ARBA" id="ARBA00023125"/>
    </source>
</evidence>
<dbReference type="GO" id="GO:0003677">
    <property type="term" value="F:DNA binding"/>
    <property type="evidence" value="ECO:0007669"/>
    <property type="project" value="UniProtKB-KW"/>
</dbReference>
<feature type="domain" description="Zn(2)-C6 fungal-type" evidence="7">
    <location>
        <begin position="122"/>
        <end position="156"/>
    </location>
</feature>
<evidence type="ECO:0000313" key="8">
    <source>
        <dbReference type="EMBL" id="KAF9741645.1"/>
    </source>
</evidence>
<dbReference type="EMBL" id="WJXW01000001">
    <property type="protein sequence ID" value="KAF9741645.1"/>
    <property type="molecule type" value="Genomic_DNA"/>
</dbReference>
<evidence type="ECO:0000256" key="2">
    <source>
        <dbReference type="ARBA" id="ARBA00023015"/>
    </source>
</evidence>
<dbReference type="GO" id="GO:0008270">
    <property type="term" value="F:zinc ion binding"/>
    <property type="evidence" value="ECO:0007669"/>
    <property type="project" value="InterPro"/>
</dbReference>
<dbReference type="InterPro" id="IPR036864">
    <property type="entry name" value="Zn2-C6_fun-type_DNA-bd_sf"/>
</dbReference>
<evidence type="ECO:0000256" key="1">
    <source>
        <dbReference type="ARBA" id="ARBA00022723"/>
    </source>
</evidence>
<evidence type="ECO:0000259" key="7">
    <source>
        <dbReference type="PROSITE" id="PS50048"/>
    </source>
</evidence>
<keyword evidence="4" id="KW-0804">Transcription</keyword>
<dbReference type="SMART" id="SM00066">
    <property type="entry name" value="GAL4"/>
    <property type="match status" value="1"/>
</dbReference>
<name>A0A9P6GV17_9PLEO</name>
<dbReference type="AlphaFoldDB" id="A0A9P6GV17"/>
<feature type="region of interest" description="Disordered" evidence="6">
    <location>
        <begin position="1"/>
        <end position="38"/>
    </location>
</feature>
<dbReference type="InterPro" id="IPR001138">
    <property type="entry name" value="Zn2Cys6_DnaBD"/>
</dbReference>
<dbReference type="PANTHER" id="PTHR31668">
    <property type="entry name" value="GLUCOSE TRANSPORT TRANSCRIPTION REGULATOR RGT1-RELATED-RELATED"/>
    <property type="match status" value="1"/>
</dbReference>
<gene>
    <name evidence="8" type="ORF">PMIN01_01184</name>
</gene>
<keyword evidence="9" id="KW-1185">Reference proteome</keyword>
<feature type="region of interest" description="Disordered" evidence="6">
    <location>
        <begin position="683"/>
        <end position="706"/>
    </location>
</feature>
<protein>
    <recommendedName>
        <fullName evidence="7">Zn(2)-C6 fungal-type domain-containing protein</fullName>
    </recommendedName>
</protein>
<feature type="compositionally biased region" description="Polar residues" evidence="6">
    <location>
        <begin position="731"/>
        <end position="758"/>
    </location>
</feature>
<dbReference type="CDD" id="cd12148">
    <property type="entry name" value="fungal_TF_MHR"/>
    <property type="match status" value="1"/>
</dbReference>
<dbReference type="Pfam" id="PF00172">
    <property type="entry name" value="Zn_clus"/>
    <property type="match status" value="1"/>
</dbReference>
<keyword evidence="3" id="KW-0238">DNA-binding</keyword>
<dbReference type="OrthoDB" id="5426978at2759"/>
<dbReference type="CDD" id="cd00067">
    <property type="entry name" value="GAL4"/>
    <property type="match status" value="1"/>
</dbReference>
<dbReference type="InterPro" id="IPR050797">
    <property type="entry name" value="Carb_Metab_Trans_Reg"/>
</dbReference>
<dbReference type="GO" id="GO:0000981">
    <property type="term" value="F:DNA-binding transcription factor activity, RNA polymerase II-specific"/>
    <property type="evidence" value="ECO:0007669"/>
    <property type="project" value="InterPro"/>
</dbReference>
<reference evidence="8" key="1">
    <citation type="journal article" date="2020" name="Mol. Plant Microbe Interact.">
        <title>Genome Sequence of the Biocontrol Agent Coniothyrium minitans strain Conio (IMI 134523).</title>
        <authorList>
            <person name="Patel D."/>
            <person name="Shittu T.A."/>
            <person name="Baroncelli R."/>
            <person name="Muthumeenakshi S."/>
            <person name="Osborne T.H."/>
            <person name="Janganan T.K."/>
            <person name="Sreenivasaprasad S."/>
        </authorList>
    </citation>
    <scope>NUCLEOTIDE SEQUENCE</scope>
    <source>
        <strain evidence="8">Conio</strain>
    </source>
</reference>
<dbReference type="PROSITE" id="PS50048">
    <property type="entry name" value="ZN2_CY6_FUNGAL_2"/>
    <property type="match status" value="1"/>
</dbReference>
<evidence type="ECO:0000256" key="6">
    <source>
        <dbReference type="SAM" id="MobiDB-lite"/>
    </source>
</evidence>
<feature type="compositionally biased region" description="Low complexity" evidence="6">
    <location>
        <begin position="23"/>
        <end position="35"/>
    </location>
</feature>
<keyword evidence="5" id="KW-0539">Nucleus</keyword>
<sequence>MASTAPYGDADDKSGGGSAMFVNQNGGTPPQQQQQHIPTDPELQLREQLQMHQGGDMMHQAPHLQQMGAMNATHHHFQTPPRPVHSPQHMAQSAQSVMGIDDHNAFADHDGATRKRSKVSRACDECRRKKIRCDATSENGPESCSSCKRTGARCQFSRQPMKRGPSKGYIKELADRLNSLESQIQQPQAQAANYDFAALDQSLEASSQFSRKRTYSMSENFADPYNRPSWSAQDRGTYMTEDPSALTSLTREEQSLNGANDMNHNRRVSFTEWTLVGNLITGSNEAIIKAYYSTMHSTLPLLSSESSALNRLTQCPSKLREALFLSLECSIRSSAPRSLPPTENSINQMLHQCFDTVDAAKHTLDDPDHARQFFNNLVYCQSLILLFIASDRPKPGTVGNSAELLGRIAGVITEIGLDDGKTLASLREQDIESYQAARQTFWVAFILDRFHASSRSKNLMLPIHEGSPSRDDHKLLGEEAYHLVRAADIVGQVASISKAGSVPELDPASPFAFAALSVTSPATEYLNGQLLRFRESIEISLLPGNAAPYLAYQYLRVFITRLSDYSSSIELLSLTKDLLRNLANPRVTPLHHIFASLVATSLGDLSDRLETQIEAHAAMKEMDDGLVKEHIINASSDNLGWDAAIRDLLHQKKGPTPSHGAPEQTSPPQHLAGLQHLAAAAVGERDGTDARPASSSGNGIAAPTPSKFDNDVSAAIAAANEAAKAQAQAQDNGPSGQQRVYESSATDGHGTFNDTSTLVKDDAF</sequence>
<evidence type="ECO:0000256" key="4">
    <source>
        <dbReference type="ARBA" id="ARBA00023163"/>
    </source>
</evidence>
<proteinExistence type="predicted"/>
<keyword evidence="2" id="KW-0805">Transcription regulation</keyword>
<keyword evidence="1" id="KW-0479">Metal-binding</keyword>